<evidence type="ECO:0000256" key="7">
    <source>
        <dbReference type="SAM" id="Phobius"/>
    </source>
</evidence>
<feature type="transmembrane region" description="Helical" evidence="7">
    <location>
        <begin position="127"/>
        <end position="147"/>
    </location>
</feature>
<dbReference type="EMBL" id="GIIL01007268">
    <property type="protein sequence ID" value="NOV50994.1"/>
    <property type="molecule type" value="Transcribed_RNA"/>
</dbReference>
<sequence>MLVTGQIGLVKALCYVAAQCVGAIVGASIVHAIDPVKNGLGLTQPGSGVSSGSAVAVELLVTFILVITVHAVCDSNREDHARINAPAAIGLAVLCCHIGFIQFTGCSMNSARALGPAVILNDFNEHWVYWVGPIAGGILAGLIYKYIFKIGKNGVGSYDF</sequence>
<evidence type="ECO:0000256" key="6">
    <source>
        <dbReference type="RuleBase" id="RU000477"/>
    </source>
</evidence>
<keyword evidence="3 6" id="KW-0812">Transmembrane</keyword>
<keyword evidence="5 7" id="KW-0472">Membrane</keyword>
<dbReference type="GO" id="GO:0005886">
    <property type="term" value="C:plasma membrane"/>
    <property type="evidence" value="ECO:0007669"/>
    <property type="project" value="TreeGrafter"/>
</dbReference>
<evidence type="ECO:0000256" key="4">
    <source>
        <dbReference type="ARBA" id="ARBA00022989"/>
    </source>
</evidence>
<dbReference type="InterPro" id="IPR000425">
    <property type="entry name" value="MIP"/>
</dbReference>
<reference evidence="8" key="1">
    <citation type="submission" date="2020-03" db="EMBL/GenBank/DDBJ databases">
        <title>Transcriptomic Profiling of the Digestive Tract of the Rat Flea, Xenopsylla cheopis, Following Blood Feeding and Infection with Yersinia pestis.</title>
        <authorList>
            <person name="Bland D.M."/>
            <person name="Martens C.A."/>
            <person name="Virtaneva K."/>
            <person name="Kanakabandi K."/>
            <person name="Long D."/>
            <person name="Rosenke R."/>
            <person name="Saturday G.A."/>
            <person name="Hoyt F.H."/>
            <person name="Bruno D.P."/>
            <person name="Ribeiro J.M.C."/>
            <person name="Hinnebusch J."/>
        </authorList>
    </citation>
    <scope>NUCLEOTIDE SEQUENCE</scope>
</reference>
<comment type="similarity">
    <text evidence="2 6">Belongs to the MIP/aquaporin (TC 1.A.8) family.</text>
</comment>
<feature type="transmembrane region" description="Helical" evidence="7">
    <location>
        <begin position="12"/>
        <end position="33"/>
    </location>
</feature>
<dbReference type="PANTHER" id="PTHR19139">
    <property type="entry name" value="AQUAPORIN TRANSPORTER"/>
    <property type="match status" value="1"/>
</dbReference>
<dbReference type="GO" id="GO:0015267">
    <property type="term" value="F:channel activity"/>
    <property type="evidence" value="ECO:0007669"/>
    <property type="project" value="InterPro"/>
</dbReference>
<dbReference type="AlphaFoldDB" id="A0A6M2DY79"/>
<proteinExistence type="inferred from homology"/>
<keyword evidence="6" id="KW-0813">Transport</keyword>
<dbReference type="PANTHER" id="PTHR19139:SF199">
    <property type="entry name" value="MIP17260P"/>
    <property type="match status" value="1"/>
</dbReference>
<keyword evidence="4 7" id="KW-1133">Transmembrane helix</keyword>
<protein>
    <submittedName>
        <fullName evidence="8">Putative aquaporin major intrinsic protein family</fullName>
    </submittedName>
</protein>
<dbReference type="Pfam" id="PF00230">
    <property type="entry name" value="MIP"/>
    <property type="match status" value="1"/>
</dbReference>
<feature type="transmembrane region" description="Helical" evidence="7">
    <location>
        <begin position="85"/>
        <end position="103"/>
    </location>
</feature>
<name>A0A6M2DY79_XENCH</name>
<dbReference type="InterPro" id="IPR023271">
    <property type="entry name" value="Aquaporin-like"/>
</dbReference>
<evidence type="ECO:0000313" key="8">
    <source>
        <dbReference type="EMBL" id="NOV50994.1"/>
    </source>
</evidence>
<feature type="transmembrane region" description="Helical" evidence="7">
    <location>
        <begin position="53"/>
        <end position="73"/>
    </location>
</feature>
<evidence type="ECO:0000256" key="2">
    <source>
        <dbReference type="ARBA" id="ARBA00006175"/>
    </source>
</evidence>
<evidence type="ECO:0000256" key="1">
    <source>
        <dbReference type="ARBA" id="ARBA00004141"/>
    </source>
</evidence>
<dbReference type="PRINTS" id="PR00783">
    <property type="entry name" value="MINTRINSICP"/>
</dbReference>
<comment type="subcellular location">
    <subcellularLocation>
        <location evidence="1">Membrane</location>
        <topology evidence="1">Multi-pass membrane protein</topology>
    </subcellularLocation>
</comment>
<evidence type="ECO:0000256" key="5">
    <source>
        <dbReference type="ARBA" id="ARBA00023136"/>
    </source>
</evidence>
<dbReference type="Gene3D" id="1.20.1080.10">
    <property type="entry name" value="Glycerol uptake facilitator protein"/>
    <property type="match status" value="1"/>
</dbReference>
<dbReference type="SUPFAM" id="SSF81338">
    <property type="entry name" value="Aquaporin-like"/>
    <property type="match status" value="1"/>
</dbReference>
<evidence type="ECO:0000256" key="3">
    <source>
        <dbReference type="ARBA" id="ARBA00022692"/>
    </source>
</evidence>
<accession>A0A6M2DY79</accession>
<organism evidence="8">
    <name type="scientific">Xenopsylla cheopis</name>
    <name type="common">Oriental rat flea</name>
    <name type="synonym">Pulex cheopis</name>
    <dbReference type="NCBI Taxonomy" id="163159"/>
    <lineage>
        <taxon>Eukaryota</taxon>
        <taxon>Metazoa</taxon>
        <taxon>Ecdysozoa</taxon>
        <taxon>Arthropoda</taxon>
        <taxon>Hexapoda</taxon>
        <taxon>Insecta</taxon>
        <taxon>Pterygota</taxon>
        <taxon>Neoptera</taxon>
        <taxon>Endopterygota</taxon>
        <taxon>Siphonaptera</taxon>
        <taxon>Pulicidae</taxon>
        <taxon>Xenopsyllinae</taxon>
        <taxon>Xenopsylla</taxon>
    </lineage>
</organism>
<dbReference type="InterPro" id="IPR034294">
    <property type="entry name" value="Aquaporin_transptr"/>
</dbReference>